<dbReference type="OrthoDB" id="289228at2759"/>
<dbReference type="GO" id="GO:0006979">
    <property type="term" value="P:response to oxidative stress"/>
    <property type="evidence" value="ECO:0007669"/>
    <property type="project" value="TreeGrafter"/>
</dbReference>
<reference evidence="8" key="1">
    <citation type="submission" date="2022-08" db="EMBL/GenBank/DDBJ databases">
        <authorList>
            <person name="Kallberg Y."/>
            <person name="Tangrot J."/>
            <person name="Rosling A."/>
        </authorList>
    </citation>
    <scope>NUCLEOTIDE SEQUENCE</scope>
    <source>
        <strain evidence="8">Wild A</strain>
    </source>
</reference>
<comment type="caution">
    <text evidence="8">The sequence shown here is derived from an EMBL/GenBank/DDBJ whole genome shotgun (WGS) entry which is preliminary data.</text>
</comment>
<dbReference type="PANTHER" id="PTHR23354:SF130">
    <property type="entry name" value="RESTRICTION OF TELOMERE CAPPING PROTEIN 5"/>
    <property type="match status" value="1"/>
</dbReference>
<evidence type="ECO:0000256" key="1">
    <source>
        <dbReference type="ARBA" id="ARBA00002738"/>
    </source>
</evidence>
<feature type="domain" description="TLDc" evidence="7">
    <location>
        <begin position="333"/>
        <end position="520"/>
    </location>
</feature>
<dbReference type="PROSITE" id="PS51886">
    <property type="entry name" value="TLDC"/>
    <property type="match status" value="1"/>
</dbReference>
<comment type="similarity">
    <text evidence="3">Belongs to the RTC5 family.</text>
</comment>
<evidence type="ECO:0000256" key="4">
    <source>
        <dbReference type="ARBA" id="ARBA00015163"/>
    </source>
</evidence>
<dbReference type="Proteomes" id="UP001153678">
    <property type="component" value="Unassembled WGS sequence"/>
</dbReference>
<dbReference type="PANTHER" id="PTHR23354">
    <property type="entry name" value="NUCLEOLAR PROTEIN 7/ESTROGEN RECEPTOR COACTIVATOR-RELATED"/>
    <property type="match status" value="1"/>
</dbReference>
<evidence type="ECO:0000256" key="3">
    <source>
        <dbReference type="ARBA" id="ARBA00006731"/>
    </source>
</evidence>
<evidence type="ECO:0000256" key="5">
    <source>
        <dbReference type="ARBA" id="ARBA00022490"/>
    </source>
</evidence>
<dbReference type="SMART" id="SM00584">
    <property type="entry name" value="TLDc"/>
    <property type="match status" value="1"/>
</dbReference>
<sequence length="567" mass="65056">MGQTESTQKPQREEAIYKRTSQKYSNHVLYDKISNDILNKNFSSLETYSLMSTFENLSCLKDDKEVIEEEAFLKYLGFPKGAKIGSLLYRSFIYLATYPSPVRGENLLTLDGLIKAIAVYCDKIRDVILEDRVKLIFKSFAMHGEHSDSGITSDIENSSRDTNDDYDDKPTLKISSIDLDDDAAFLRALGFTKNDDDETHLVSKIPCTDMIEILAGLVWIVTIPNSLSSYKSKEFESLNSIKQLHEVVTPIVENMARYDPKLRNLSRTQIFSSQTCIKWTIFDDFMRRNIPNIFRDFIPFFYGQFLIGLTLSQHRQESIITSPHLPELDGKSESLNPSNLALLSWMLPEETFKKKKWNCLYSGSIHGFSMNRFSSHVFKYTGPTLMIIHAEENILIGAYITDKWRTTPSTRSCFGSVKCRLFELYPTFESFPASQRNTNYVYYNPTFGIGFGGIATSKSTSKIGSMDTNSFVMQLDNTLQNGRYRNDALKGTEPTYSLSATRTFFDKSFEVLEIEVFGLGGEGVREKQKREWMWEEREATKRQSSKNYKSNEVDKEILKVSIQFDEI</sequence>
<comment type="function">
    <text evidence="1">May be involved in a process influencing telomere capping.</text>
</comment>
<comment type="subcellular location">
    <subcellularLocation>
        <location evidence="2">Cytoplasm</location>
    </subcellularLocation>
</comment>
<organism evidence="8 9">
    <name type="scientific">Funneliformis geosporum</name>
    <dbReference type="NCBI Taxonomy" id="1117311"/>
    <lineage>
        <taxon>Eukaryota</taxon>
        <taxon>Fungi</taxon>
        <taxon>Fungi incertae sedis</taxon>
        <taxon>Mucoromycota</taxon>
        <taxon>Glomeromycotina</taxon>
        <taxon>Glomeromycetes</taxon>
        <taxon>Glomerales</taxon>
        <taxon>Glomeraceae</taxon>
        <taxon>Funneliformis</taxon>
    </lineage>
</organism>
<dbReference type="EMBL" id="CAMKVN010000255">
    <property type="protein sequence ID" value="CAI2165872.1"/>
    <property type="molecule type" value="Genomic_DNA"/>
</dbReference>
<accession>A0A9W4WR46</accession>
<dbReference type="Pfam" id="PF07534">
    <property type="entry name" value="TLD"/>
    <property type="match status" value="1"/>
</dbReference>
<keyword evidence="9" id="KW-1185">Reference proteome</keyword>
<proteinExistence type="inferred from homology"/>
<dbReference type="GO" id="GO:0005634">
    <property type="term" value="C:nucleus"/>
    <property type="evidence" value="ECO:0007669"/>
    <property type="project" value="TreeGrafter"/>
</dbReference>
<dbReference type="AlphaFoldDB" id="A0A9W4WR46"/>
<feature type="region of interest" description="Disordered" evidence="6">
    <location>
        <begin position="145"/>
        <end position="167"/>
    </location>
</feature>
<dbReference type="InterPro" id="IPR006571">
    <property type="entry name" value="TLDc_dom"/>
</dbReference>
<evidence type="ECO:0000256" key="6">
    <source>
        <dbReference type="SAM" id="MobiDB-lite"/>
    </source>
</evidence>
<gene>
    <name evidence="8" type="ORF">FWILDA_LOCUS2286</name>
</gene>
<evidence type="ECO:0000259" key="7">
    <source>
        <dbReference type="PROSITE" id="PS51886"/>
    </source>
</evidence>
<evidence type="ECO:0000313" key="8">
    <source>
        <dbReference type="EMBL" id="CAI2165872.1"/>
    </source>
</evidence>
<dbReference type="GO" id="GO:0005737">
    <property type="term" value="C:cytoplasm"/>
    <property type="evidence" value="ECO:0007669"/>
    <property type="project" value="UniProtKB-SubCell"/>
</dbReference>
<name>A0A9W4WR46_9GLOM</name>
<evidence type="ECO:0000256" key="2">
    <source>
        <dbReference type="ARBA" id="ARBA00004496"/>
    </source>
</evidence>
<feature type="compositionally biased region" description="Basic and acidic residues" evidence="6">
    <location>
        <begin position="157"/>
        <end position="167"/>
    </location>
</feature>
<evidence type="ECO:0000313" key="9">
    <source>
        <dbReference type="Proteomes" id="UP001153678"/>
    </source>
</evidence>
<keyword evidence="5" id="KW-0963">Cytoplasm</keyword>
<protein>
    <recommendedName>
        <fullName evidence="4">Restriction of telomere capping protein 5</fullName>
    </recommendedName>
</protein>